<sequence>MRFSTFVLACVAGLAEANFDLFLGAQTFPGDGGIHRFQTWSIFPSDPSCNDVWNGPYYLGQEDVSGSKVGVRCEGKGCNGGAASDIDIVEMHFTNSPLYHWTIYKNRGHPYKMYGLDGRVYGECILFPGDDYHCTKAIETRSAVRKFRCLTSFTVAQIKAGRP</sequence>
<keyword evidence="3" id="KW-1185">Reference proteome</keyword>
<feature type="signal peptide" evidence="1">
    <location>
        <begin position="1"/>
        <end position="17"/>
    </location>
</feature>
<evidence type="ECO:0000313" key="2">
    <source>
        <dbReference type="EMBL" id="KAK4174568.1"/>
    </source>
</evidence>
<evidence type="ECO:0000313" key="3">
    <source>
        <dbReference type="Proteomes" id="UP001302321"/>
    </source>
</evidence>
<evidence type="ECO:0000256" key="1">
    <source>
        <dbReference type="SAM" id="SignalP"/>
    </source>
</evidence>
<gene>
    <name evidence="2" type="ORF">QBC36DRAFT_191968</name>
</gene>
<proteinExistence type="predicted"/>
<organism evidence="2 3">
    <name type="scientific">Triangularia setosa</name>
    <dbReference type="NCBI Taxonomy" id="2587417"/>
    <lineage>
        <taxon>Eukaryota</taxon>
        <taxon>Fungi</taxon>
        <taxon>Dikarya</taxon>
        <taxon>Ascomycota</taxon>
        <taxon>Pezizomycotina</taxon>
        <taxon>Sordariomycetes</taxon>
        <taxon>Sordariomycetidae</taxon>
        <taxon>Sordariales</taxon>
        <taxon>Podosporaceae</taxon>
        <taxon>Triangularia</taxon>
    </lineage>
</organism>
<name>A0AAN6W420_9PEZI</name>
<reference evidence="2" key="1">
    <citation type="journal article" date="2023" name="Mol. Phylogenet. Evol.">
        <title>Genome-scale phylogeny and comparative genomics of the fungal order Sordariales.</title>
        <authorList>
            <person name="Hensen N."/>
            <person name="Bonometti L."/>
            <person name="Westerberg I."/>
            <person name="Brannstrom I.O."/>
            <person name="Guillou S."/>
            <person name="Cros-Aarteil S."/>
            <person name="Calhoun S."/>
            <person name="Haridas S."/>
            <person name="Kuo A."/>
            <person name="Mondo S."/>
            <person name="Pangilinan J."/>
            <person name="Riley R."/>
            <person name="LaButti K."/>
            <person name="Andreopoulos B."/>
            <person name="Lipzen A."/>
            <person name="Chen C."/>
            <person name="Yan M."/>
            <person name="Daum C."/>
            <person name="Ng V."/>
            <person name="Clum A."/>
            <person name="Steindorff A."/>
            <person name="Ohm R.A."/>
            <person name="Martin F."/>
            <person name="Silar P."/>
            <person name="Natvig D.O."/>
            <person name="Lalanne C."/>
            <person name="Gautier V."/>
            <person name="Ament-Velasquez S.L."/>
            <person name="Kruys A."/>
            <person name="Hutchinson M.I."/>
            <person name="Powell A.J."/>
            <person name="Barry K."/>
            <person name="Miller A.N."/>
            <person name="Grigoriev I.V."/>
            <person name="Debuchy R."/>
            <person name="Gladieux P."/>
            <person name="Hiltunen Thoren M."/>
            <person name="Johannesson H."/>
        </authorList>
    </citation>
    <scope>NUCLEOTIDE SEQUENCE</scope>
    <source>
        <strain evidence="2">CBS 892.96</strain>
    </source>
</reference>
<dbReference type="AlphaFoldDB" id="A0AAN6W420"/>
<keyword evidence="1" id="KW-0732">Signal</keyword>
<protein>
    <submittedName>
        <fullName evidence="2">Uncharacterized protein</fullName>
    </submittedName>
</protein>
<dbReference type="Proteomes" id="UP001302321">
    <property type="component" value="Unassembled WGS sequence"/>
</dbReference>
<comment type="caution">
    <text evidence="2">The sequence shown here is derived from an EMBL/GenBank/DDBJ whole genome shotgun (WGS) entry which is preliminary data.</text>
</comment>
<feature type="chain" id="PRO_5043028418" evidence="1">
    <location>
        <begin position="18"/>
        <end position="163"/>
    </location>
</feature>
<accession>A0AAN6W420</accession>
<dbReference type="EMBL" id="MU866275">
    <property type="protein sequence ID" value="KAK4174568.1"/>
    <property type="molecule type" value="Genomic_DNA"/>
</dbReference>
<reference evidence="2" key="2">
    <citation type="submission" date="2023-05" db="EMBL/GenBank/DDBJ databases">
        <authorList>
            <consortium name="Lawrence Berkeley National Laboratory"/>
            <person name="Steindorff A."/>
            <person name="Hensen N."/>
            <person name="Bonometti L."/>
            <person name="Westerberg I."/>
            <person name="Brannstrom I.O."/>
            <person name="Guillou S."/>
            <person name="Cros-Aarteil S."/>
            <person name="Calhoun S."/>
            <person name="Haridas S."/>
            <person name="Kuo A."/>
            <person name="Mondo S."/>
            <person name="Pangilinan J."/>
            <person name="Riley R."/>
            <person name="Labutti K."/>
            <person name="Andreopoulos B."/>
            <person name="Lipzen A."/>
            <person name="Chen C."/>
            <person name="Yanf M."/>
            <person name="Daum C."/>
            <person name="Ng V."/>
            <person name="Clum A."/>
            <person name="Ohm R."/>
            <person name="Martin F."/>
            <person name="Silar P."/>
            <person name="Natvig D."/>
            <person name="Lalanne C."/>
            <person name="Gautier V."/>
            <person name="Ament-Velasquez S.L."/>
            <person name="Kruys A."/>
            <person name="Hutchinson M.I."/>
            <person name="Powell A.J."/>
            <person name="Barry K."/>
            <person name="Miller A.N."/>
            <person name="Grigoriev I.V."/>
            <person name="Debuchy R."/>
            <person name="Gladieux P."/>
            <person name="Thoren M.H."/>
            <person name="Johannesson H."/>
        </authorList>
    </citation>
    <scope>NUCLEOTIDE SEQUENCE</scope>
    <source>
        <strain evidence="2">CBS 892.96</strain>
    </source>
</reference>